<dbReference type="Pfam" id="PF07466">
    <property type="entry name" value="DUF1517"/>
    <property type="match status" value="1"/>
</dbReference>
<feature type="region of interest" description="Disordered" evidence="1">
    <location>
        <begin position="304"/>
        <end position="347"/>
    </location>
</feature>
<evidence type="ECO:0000313" key="2">
    <source>
        <dbReference type="EnsemblPlants" id="LPERR08G01650.4"/>
    </source>
</evidence>
<name>A0A0D9X3X8_9ORYZ</name>
<feature type="region of interest" description="Disordered" evidence="1">
    <location>
        <begin position="21"/>
        <end position="92"/>
    </location>
</feature>
<evidence type="ECO:0000313" key="3">
    <source>
        <dbReference type="Proteomes" id="UP000032180"/>
    </source>
</evidence>
<sequence length="438" mass="48302">MAWPRLTARFATTAIAAGVRHPSPPIPLFRTPCRTSPPPPPSPGFRHLFTFPNRAPLPPPGPAAHLPASRRRRGRRRRSRDGGGGNRARGVERGDGRARDLLIPKQLIVVVDLLLVNIRPAVTPTAAAAAAEIGLAKTMQRDLNAIAIKVDTTKQRRYKFMLRETICSLNRHKDYCVSATISSDVKWTVDKVNSWEEHFDKISIEERSKTDEETLFNVEGIGMIKKYSKEPEDGKKEFIVLTIILAADGKLKFPKIRNTTDLITVLGMLNGVHATEIKGIQIIWTPQHEDDVLSEERLLKDYPYLKPGRSSSSSSMVTRPPPVTTPLAARHDTIPDDPDEPPRKRNPAPLLAAAAAAVASPRAALALSGGSMGGCSSSSSYSSSSSSSSDSSSSWSSSGSSWGSSSFSSPKKRRRRWRRQIWRRLTNRSARRLLHHRP</sequence>
<feature type="compositionally biased region" description="Basic residues" evidence="1">
    <location>
        <begin position="410"/>
        <end position="420"/>
    </location>
</feature>
<reference evidence="2 3" key="1">
    <citation type="submission" date="2012-08" db="EMBL/GenBank/DDBJ databases">
        <title>Oryza genome evolution.</title>
        <authorList>
            <person name="Wing R.A."/>
        </authorList>
    </citation>
    <scope>NUCLEOTIDE SEQUENCE</scope>
</reference>
<reference evidence="3" key="2">
    <citation type="submission" date="2013-12" db="EMBL/GenBank/DDBJ databases">
        <authorList>
            <person name="Yu Y."/>
            <person name="Lee S."/>
            <person name="de Baynast K."/>
            <person name="Wissotski M."/>
            <person name="Liu L."/>
            <person name="Talag J."/>
            <person name="Goicoechea J."/>
            <person name="Angelova A."/>
            <person name="Jetty R."/>
            <person name="Kudrna D."/>
            <person name="Golser W."/>
            <person name="Rivera L."/>
            <person name="Zhang J."/>
            <person name="Wing R."/>
        </authorList>
    </citation>
    <scope>NUCLEOTIDE SEQUENCE</scope>
</reference>
<dbReference type="PANTHER" id="PTHR33975">
    <property type="entry name" value="MYELIN-ASSOCIATED OLIGODENDROCYTE BASIC PROTEIN"/>
    <property type="match status" value="1"/>
</dbReference>
<dbReference type="PANTHER" id="PTHR33975:SF7">
    <property type="entry name" value="OS08G0119100 PROTEIN"/>
    <property type="match status" value="1"/>
</dbReference>
<dbReference type="EnsemblPlants" id="LPERR08G01650.4">
    <property type="protein sequence ID" value="LPERR08G01650.4"/>
    <property type="gene ID" value="LPERR08G01650"/>
</dbReference>
<feature type="region of interest" description="Disordered" evidence="1">
    <location>
        <begin position="366"/>
        <end position="420"/>
    </location>
</feature>
<accession>A0A0D9X3X8</accession>
<proteinExistence type="predicted"/>
<protein>
    <submittedName>
        <fullName evidence="2">Uncharacterized protein</fullName>
    </submittedName>
</protein>
<feature type="compositionally biased region" description="Low complexity" evidence="1">
    <location>
        <begin position="366"/>
        <end position="409"/>
    </location>
</feature>
<feature type="compositionally biased region" description="Basic residues" evidence="1">
    <location>
        <begin position="68"/>
        <end position="79"/>
    </location>
</feature>
<dbReference type="GO" id="GO:0009507">
    <property type="term" value="C:chloroplast"/>
    <property type="evidence" value="ECO:0007669"/>
    <property type="project" value="TreeGrafter"/>
</dbReference>
<dbReference type="Proteomes" id="UP000032180">
    <property type="component" value="Chromosome 8"/>
</dbReference>
<dbReference type="InterPro" id="IPR053023">
    <property type="entry name" value="FLAP_modulator"/>
</dbReference>
<dbReference type="Gramene" id="LPERR08G01650.4">
    <property type="protein sequence ID" value="LPERR08G01650.4"/>
    <property type="gene ID" value="LPERR08G01650"/>
</dbReference>
<dbReference type="HOGENOM" id="CLU_626086_0_0_1"/>
<dbReference type="InterPro" id="IPR010903">
    <property type="entry name" value="DUF1517"/>
</dbReference>
<evidence type="ECO:0000256" key="1">
    <source>
        <dbReference type="SAM" id="MobiDB-lite"/>
    </source>
</evidence>
<dbReference type="AlphaFoldDB" id="A0A0D9X3X8"/>
<reference evidence="2" key="3">
    <citation type="submission" date="2015-04" db="UniProtKB">
        <authorList>
            <consortium name="EnsemblPlants"/>
        </authorList>
    </citation>
    <scope>IDENTIFICATION</scope>
</reference>
<keyword evidence="3" id="KW-1185">Reference proteome</keyword>
<organism evidence="2 3">
    <name type="scientific">Leersia perrieri</name>
    <dbReference type="NCBI Taxonomy" id="77586"/>
    <lineage>
        <taxon>Eukaryota</taxon>
        <taxon>Viridiplantae</taxon>
        <taxon>Streptophyta</taxon>
        <taxon>Embryophyta</taxon>
        <taxon>Tracheophyta</taxon>
        <taxon>Spermatophyta</taxon>
        <taxon>Magnoliopsida</taxon>
        <taxon>Liliopsida</taxon>
        <taxon>Poales</taxon>
        <taxon>Poaceae</taxon>
        <taxon>BOP clade</taxon>
        <taxon>Oryzoideae</taxon>
        <taxon>Oryzeae</taxon>
        <taxon>Oryzinae</taxon>
        <taxon>Leersia</taxon>
    </lineage>
</organism>